<proteinExistence type="predicted"/>
<sequence>MGSHSCCTLREPPKLVTSTRESDNRKERKSIRESYRERKVQEEERDRNYEIEDEMEDYGCIKFRINPLCYYFVIKEVAKSFDINKDQENEEELVFKGSNKIESDNILIKRVDTTLCISVELISNDDFREPFIKWKLIIENACRQASKNYTEDYCLPWWTVIGSDKLLNAEYSLKLELIHMTDTEIFVNKTSNLYIIDEKEYIYSKQSKPEKTVTLKLKSDDPIEDIAIDREDPADTITLKRSFVKLSSVKHLLKALKFA</sequence>
<feature type="compositionally biased region" description="Basic and acidic residues" evidence="1">
    <location>
        <begin position="20"/>
        <end position="46"/>
    </location>
</feature>
<feature type="region of interest" description="Disordered" evidence="1">
    <location>
        <begin position="1"/>
        <end position="46"/>
    </location>
</feature>
<dbReference type="AlphaFoldDB" id="A0AAD1XH82"/>
<evidence type="ECO:0000313" key="2">
    <source>
        <dbReference type="EMBL" id="CAI2372642.1"/>
    </source>
</evidence>
<accession>A0AAD1XH82</accession>
<comment type="caution">
    <text evidence="2">The sequence shown here is derived from an EMBL/GenBank/DDBJ whole genome shotgun (WGS) entry which is preliminary data.</text>
</comment>
<protein>
    <submittedName>
        <fullName evidence="2">Uncharacterized protein</fullName>
    </submittedName>
</protein>
<dbReference type="Proteomes" id="UP001295684">
    <property type="component" value="Unassembled WGS sequence"/>
</dbReference>
<dbReference type="EMBL" id="CAMPGE010013937">
    <property type="protein sequence ID" value="CAI2372642.1"/>
    <property type="molecule type" value="Genomic_DNA"/>
</dbReference>
<reference evidence="2" key="1">
    <citation type="submission" date="2023-07" db="EMBL/GenBank/DDBJ databases">
        <authorList>
            <consortium name="AG Swart"/>
            <person name="Singh M."/>
            <person name="Singh A."/>
            <person name="Seah K."/>
            <person name="Emmerich C."/>
        </authorList>
    </citation>
    <scope>NUCLEOTIDE SEQUENCE</scope>
    <source>
        <strain evidence="2">DP1</strain>
    </source>
</reference>
<evidence type="ECO:0000256" key="1">
    <source>
        <dbReference type="SAM" id="MobiDB-lite"/>
    </source>
</evidence>
<organism evidence="2 3">
    <name type="scientific">Euplotes crassus</name>
    <dbReference type="NCBI Taxonomy" id="5936"/>
    <lineage>
        <taxon>Eukaryota</taxon>
        <taxon>Sar</taxon>
        <taxon>Alveolata</taxon>
        <taxon>Ciliophora</taxon>
        <taxon>Intramacronucleata</taxon>
        <taxon>Spirotrichea</taxon>
        <taxon>Hypotrichia</taxon>
        <taxon>Euplotida</taxon>
        <taxon>Euplotidae</taxon>
        <taxon>Moneuplotes</taxon>
    </lineage>
</organism>
<evidence type="ECO:0000313" key="3">
    <source>
        <dbReference type="Proteomes" id="UP001295684"/>
    </source>
</evidence>
<name>A0AAD1XH82_EUPCR</name>
<gene>
    <name evidence="2" type="ORF">ECRASSUSDP1_LOCUS13973</name>
</gene>
<keyword evidence="3" id="KW-1185">Reference proteome</keyword>